<dbReference type="AlphaFoldDB" id="A0A839K3M8"/>
<gene>
    <name evidence="1" type="ORF">H0486_12120</name>
</gene>
<evidence type="ECO:0000313" key="2">
    <source>
        <dbReference type="Proteomes" id="UP000574276"/>
    </source>
</evidence>
<comment type="caution">
    <text evidence="1">The sequence shown here is derived from an EMBL/GenBank/DDBJ whole genome shotgun (WGS) entry which is preliminary data.</text>
</comment>
<dbReference type="RefSeq" id="WP_228353252.1">
    <property type="nucleotide sequence ID" value="NZ_JACEGA010000001.1"/>
</dbReference>
<protein>
    <submittedName>
        <fullName evidence="1">Uncharacterized protein</fullName>
    </submittedName>
</protein>
<organism evidence="1 2">
    <name type="scientific">Variimorphobacter saccharofermentans</name>
    <dbReference type="NCBI Taxonomy" id="2755051"/>
    <lineage>
        <taxon>Bacteria</taxon>
        <taxon>Bacillati</taxon>
        <taxon>Bacillota</taxon>
        <taxon>Clostridia</taxon>
        <taxon>Lachnospirales</taxon>
        <taxon>Lachnospiraceae</taxon>
        <taxon>Variimorphobacter</taxon>
    </lineage>
</organism>
<proteinExistence type="predicted"/>
<evidence type="ECO:0000313" key="1">
    <source>
        <dbReference type="EMBL" id="MBB2183619.1"/>
    </source>
</evidence>
<sequence>MGCFNDDCRRSYYDRHRHDYDDWFDNDRDCCKRRPYPRREYRRYRSDRSMFYGFPRIFR</sequence>
<dbReference type="Proteomes" id="UP000574276">
    <property type="component" value="Unassembled WGS sequence"/>
</dbReference>
<dbReference type="EMBL" id="JACEGA010000001">
    <property type="protein sequence ID" value="MBB2183619.1"/>
    <property type="molecule type" value="Genomic_DNA"/>
</dbReference>
<keyword evidence="2" id="KW-1185">Reference proteome</keyword>
<reference evidence="1 2" key="1">
    <citation type="submission" date="2020-07" db="EMBL/GenBank/DDBJ databases">
        <title>Characterization and genome sequencing of isolate MD1, a novel member within the family Lachnospiraceae.</title>
        <authorList>
            <person name="Rettenmaier R."/>
            <person name="Di Bello L."/>
            <person name="Zinser C."/>
            <person name="Scheitz K."/>
            <person name="Liebl W."/>
            <person name="Zverlov V."/>
        </authorList>
    </citation>
    <scope>NUCLEOTIDE SEQUENCE [LARGE SCALE GENOMIC DNA]</scope>
    <source>
        <strain evidence="1 2">MD1</strain>
    </source>
</reference>
<accession>A0A839K3M8</accession>
<name>A0A839K3M8_9FIRM</name>